<dbReference type="PANTHER" id="PTHR11538:SF89">
    <property type="entry name" value="PROTEIN, PUTATIVE (DUF2431)-RELATED"/>
    <property type="match status" value="1"/>
</dbReference>
<dbReference type="EMBL" id="JAAIUW010000009">
    <property type="protein sequence ID" value="KAF7816020.1"/>
    <property type="molecule type" value="Genomic_DNA"/>
</dbReference>
<dbReference type="OrthoDB" id="273345at2759"/>
<keyword evidence="4" id="KW-1185">Reference proteome</keyword>
<keyword evidence="3" id="KW-0808">Transferase</keyword>
<name>A0A834WAA9_9FABA</name>
<evidence type="ECO:0000313" key="4">
    <source>
        <dbReference type="Proteomes" id="UP000634136"/>
    </source>
</evidence>
<dbReference type="PANTHER" id="PTHR11538">
    <property type="entry name" value="PHENYLALANYL-TRNA SYNTHETASE"/>
    <property type="match status" value="1"/>
</dbReference>
<organism evidence="3 4">
    <name type="scientific">Senna tora</name>
    <dbReference type="NCBI Taxonomy" id="362788"/>
    <lineage>
        <taxon>Eukaryota</taxon>
        <taxon>Viridiplantae</taxon>
        <taxon>Streptophyta</taxon>
        <taxon>Embryophyta</taxon>
        <taxon>Tracheophyta</taxon>
        <taxon>Spermatophyta</taxon>
        <taxon>Magnoliopsida</taxon>
        <taxon>eudicotyledons</taxon>
        <taxon>Gunneridae</taxon>
        <taxon>Pentapetalae</taxon>
        <taxon>rosids</taxon>
        <taxon>fabids</taxon>
        <taxon>Fabales</taxon>
        <taxon>Fabaceae</taxon>
        <taxon>Caesalpinioideae</taxon>
        <taxon>Cassia clade</taxon>
        <taxon>Senna</taxon>
    </lineage>
</organism>
<feature type="region of interest" description="Disordered" evidence="1">
    <location>
        <begin position="248"/>
        <end position="272"/>
    </location>
</feature>
<gene>
    <name evidence="3" type="ORF">G2W53_029989</name>
</gene>
<dbReference type="Proteomes" id="UP000634136">
    <property type="component" value="Unassembled WGS sequence"/>
</dbReference>
<dbReference type="GO" id="GO:0005737">
    <property type="term" value="C:cytoplasm"/>
    <property type="evidence" value="ECO:0007669"/>
    <property type="project" value="TreeGrafter"/>
</dbReference>
<protein>
    <submittedName>
        <fullName evidence="3">Putative S-adenosyl-L-methionine-dependent methyltransferase</fullName>
    </submittedName>
</protein>
<dbReference type="Pfam" id="PF10354">
    <property type="entry name" value="BMT5-like"/>
    <property type="match status" value="1"/>
</dbReference>
<accession>A0A834WAA9</accession>
<evidence type="ECO:0000259" key="2">
    <source>
        <dbReference type="Pfam" id="PF10354"/>
    </source>
</evidence>
<dbReference type="AlphaFoldDB" id="A0A834WAA9"/>
<feature type="domain" description="25S rRNA (uridine-N(3))-methyltransferase BMT5-like" evidence="2">
    <location>
        <begin position="16"/>
        <end position="174"/>
    </location>
</feature>
<dbReference type="InterPro" id="IPR019446">
    <property type="entry name" value="BMT5-like"/>
</dbReference>
<evidence type="ECO:0000256" key="1">
    <source>
        <dbReference type="SAM" id="MobiDB-lite"/>
    </source>
</evidence>
<dbReference type="Gene3D" id="3.30.70.100">
    <property type="match status" value="1"/>
</dbReference>
<evidence type="ECO:0000313" key="3">
    <source>
        <dbReference type="EMBL" id="KAF7816020.1"/>
    </source>
</evidence>
<dbReference type="GO" id="GO:0070042">
    <property type="term" value="F:rRNA (uridine-N3-)-methyltransferase activity"/>
    <property type="evidence" value="ECO:0007669"/>
    <property type="project" value="InterPro"/>
</dbReference>
<proteinExistence type="predicted"/>
<comment type="caution">
    <text evidence="3">The sequence shown here is derived from an EMBL/GenBank/DDBJ whole genome shotgun (WGS) entry which is preliminary data.</text>
</comment>
<dbReference type="GO" id="GO:0070475">
    <property type="term" value="P:rRNA base methylation"/>
    <property type="evidence" value="ECO:0007669"/>
    <property type="project" value="InterPro"/>
</dbReference>
<sequence length="272" mass="30774">MGERRIKHYSNKHRILLVGEGDFSFSLCLANIVATSLDSKDSIGRNYSFYGERNLMSLKMYGCTIMHEVDAHTMTQHPLLANQHFDRIIFNFPHAGFIRKETSLLQIELHKEVVRGLMKSAGEMVSEDGEIHVTHKTTFPFTCWGIVDMAEEEGLCLVDEVAFWKEEYPEYNNVKGNGVSSVAIEGGDKDEVVVIGDEVDSVCLANSLRKKFKKRVTLEGDLGRMDSNWMMIPRLHTRKGDQCPINPYSSFGRRHSQVEEMTGNGDGEGHRA</sequence>
<reference evidence="3" key="1">
    <citation type="submission" date="2020-09" db="EMBL/GenBank/DDBJ databases">
        <title>Genome-Enabled Discovery of Anthraquinone Biosynthesis in Senna tora.</title>
        <authorList>
            <person name="Kang S.-H."/>
            <person name="Pandey R.P."/>
            <person name="Lee C.-M."/>
            <person name="Sim J.-S."/>
            <person name="Jeong J.-T."/>
            <person name="Choi B.-S."/>
            <person name="Jung M."/>
            <person name="Ginzburg D."/>
            <person name="Zhao K."/>
            <person name="Won S.Y."/>
            <person name="Oh T.-J."/>
            <person name="Yu Y."/>
            <person name="Kim N.-H."/>
            <person name="Lee O.R."/>
            <person name="Lee T.-H."/>
            <person name="Bashyal P."/>
            <person name="Kim T.-S."/>
            <person name="Lee W.-H."/>
            <person name="Kawkins C."/>
            <person name="Kim C.-K."/>
            <person name="Kim J.S."/>
            <person name="Ahn B.O."/>
            <person name="Rhee S.Y."/>
            <person name="Sohng J.K."/>
        </authorList>
    </citation>
    <scope>NUCLEOTIDE SEQUENCE</scope>
    <source>
        <tissue evidence="3">Leaf</tissue>
    </source>
</reference>
<keyword evidence="3" id="KW-0489">Methyltransferase</keyword>